<evidence type="ECO:0000313" key="1">
    <source>
        <dbReference type="EMBL" id="KAJ2898252.1"/>
    </source>
</evidence>
<protein>
    <submittedName>
        <fullName evidence="1">Uncharacterized protein</fullName>
    </submittedName>
</protein>
<reference evidence="1" key="1">
    <citation type="submission" date="2022-07" db="EMBL/GenBank/DDBJ databases">
        <title>Phylogenomic reconstructions and comparative analyses of Kickxellomycotina fungi.</title>
        <authorList>
            <person name="Reynolds N.K."/>
            <person name="Stajich J.E."/>
            <person name="Barry K."/>
            <person name="Grigoriev I.V."/>
            <person name="Crous P."/>
            <person name="Smith M.E."/>
        </authorList>
    </citation>
    <scope>NUCLEOTIDE SEQUENCE</scope>
    <source>
        <strain evidence="1">CBS 190363</strain>
    </source>
</reference>
<name>A0ACC1M782_9FUNG</name>
<evidence type="ECO:0000313" key="2">
    <source>
        <dbReference type="Proteomes" id="UP001139981"/>
    </source>
</evidence>
<organism evidence="1 2">
    <name type="scientific">Coemansia aciculifera</name>
    <dbReference type="NCBI Taxonomy" id="417176"/>
    <lineage>
        <taxon>Eukaryota</taxon>
        <taxon>Fungi</taxon>
        <taxon>Fungi incertae sedis</taxon>
        <taxon>Zoopagomycota</taxon>
        <taxon>Kickxellomycotina</taxon>
        <taxon>Kickxellomycetes</taxon>
        <taxon>Kickxellales</taxon>
        <taxon>Kickxellaceae</taxon>
        <taxon>Coemansia</taxon>
    </lineage>
</organism>
<proteinExistence type="predicted"/>
<dbReference type="Proteomes" id="UP001139981">
    <property type="component" value="Unassembled WGS sequence"/>
</dbReference>
<sequence length="595" mass="64595">MFKKPLQTKTRTPLRSSSCRHLIQESRELFPVAWEQVELAKSSSDGDGSSTEGPIPDKLHMAKFVSHIGDKGEIFYSETGEPLWLKAEVVAGSSPVLVPTVYTLWQFSKLLPVLWTTSSVIPKLIGGADLMAPGLLIPREGLPDLEKGALVAICCPGNAAAQAVGVLNIDTRGLDSVTGAKGKAVLILHTYMDHLWGSGSKLPIPTIEPGQTAGLMRTGDDSEESGSDAGDGGHDFEVNNTSSALDALELEESKESVVDAIAPGEMDELLMNALRQVMATVLDNAHAAELLPINASTIYATYLVPNAPRGQELDIKKSSHKKLAKFLKAAEKHGLLKLKDIRGELHVKSFNWAHRDMAEFTPYVVGGTKKEKHVDGETDALGQHDNDLNTIRVVELLKPSSALAPLFSDVGAQTETGYFSRQQARTVLEDYIKGRRLVDAQNPRMVKLDHRLCDGLLTKEEYSKLTLYPRDKLQARLQEKMTLYTQVVLPGGPTAVKIGNPPCVEVVCEKKMGTKAITRVSGLESYGIDPTALAKELRTACASSTTVDPVLGKKDVQMVSVQGHQIAILTKLLAQHKLPERLMSIVDNHDLQGSS</sequence>
<keyword evidence="2" id="KW-1185">Reference proteome</keyword>
<gene>
    <name evidence="1" type="ORF">IWW38_001439</name>
</gene>
<dbReference type="EMBL" id="JANBVB010000070">
    <property type="protein sequence ID" value="KAJ2898252.1"/>
    <property type="molecule type" value="Genomic_DNA"/>
</dbReference>
<comment type="caution">
    <text evidence="1">The sequence shown here is derived from an EMBL/GenBank/DDBJ whole genome shotgun (WGS) entry which is preliminary data.</text>
</comment>
<accession>A0ACC1M782</accession>